<proteinExistence type="predicted"/>
<reference evidence="2 3" key="1">
    <citation type="journal article" date="2023" name="Int. J. Syst. Evol. Microbiol.">
        <title>Physiological and genomic analyses of cobalamin (vitamin B12)-auxotrophy of Lysobacter auxotrophicus sp. nov., a methionine-auxotrophic chitinolytic bacterium isolated from chitin-treated soil.</title>
        <authorList>
            <person name="Saito A."/>
            <person name="Dohra H."/>
            <person name="Hamada M."/>
            <person name="Moriuchi R."/>
            <person name="Kotsuchibashi Y."/>
            <person name="Mori K."/>
        </authorList>
    </citation>
    <scope>NUCLEOTIDE SEQUENCE [LARGE SCALE GENOMIC DNA]</scope>
    <source>
        <strain evidence="2 3">5-21a</strain>
    </source>
</reference>
<protein>
    <submittedName>
        <fullName evidence="2">DUF3108 domain-containing protein</fullName>
    </submittedName>
</protein>
<keyword evidence="3" id="KW-1185">Reference proteome</keyword>
<dbReference type="RefSeq" id="WP_281779592.1">
    <property type="nucleotide sequence ID" value="NZ_AP027041.1"/>
</dbReference>
<evidence type="ECO:0000256" key="1">
    <source>
        <dbReference type="SAM" id="SignalP"/>
    </source>
</evidence>
<evidence type="ECO:0000313" key="2">
    <source>
        <dbReference type="EMBL" id="BDU17678.1"/>
    </source>
</evidence>
<dbReference type="Pfam" id="PF11306">
    <property type="entry name" value="DUF3108"/>
    <property type="match status" value="1"/>
</dbReference>
<dbReference type="EMBL" id="AP027041">
    <property type="protein sequence ID" value="BDU17678.1"/>
    <property type="molecule type" value="Genomic_DNA"/>
</dbReference>
<evidence type="ECO:0000313" key="3">
    <source>
        <dbReference type="Proteomes" id="UP001317822"/>
    </source>
</evidence>
<keyword evidence="1" id="KW-0732">Signal</keyword>
<name>A0ABN6UMP5_9GAMM</name>
<feature type="chain" id="PRO_5046805261" evidence="1">
    <location>
        <begin position="39"/>
        <end position="256"/>
    </location>
</feature>
<sequence length="256" mass="28222">MAWHLPSHWLSMKRLSRILTTAPLLCCVLASFSAPASALEPFVANYQVFNEGKPLGEATMQVVPDAEPSHWRIDLNMRGTRGLMGLAGANAQQSTVFDVVGDNVYRPLSQSTVRKAIFVGRKMTGTYDWNTHTARWTGDVKKNRQAPVPLKDGDMSGLLINLAIIRDAQPGKALQYRFVDNGRARDHQFAVAQELEAVSVDGMGFNAMRVSRVQGSGKDETVVWVVEGVPTPVRILQRENGADTFDLRLVDYKGAP</sequence>
<gene>
    <name evidence="2" type="ORF">LA521A_28790</name>
</gene>
<dbReference type="Proteomes" id="UP001317822">
    <property type="component" value="Chromosome"/>
</dbReference>
<organism evidence="2 3">
    <name type="scientific">Lysobacter auxotrophicus</name>
    <dbReference type="NCBI Taxonomy" id="2992573"/>
    <lineage>
        <taxon>Bacteria</taxon>
        <taxon>Pseudomonadati</taxon>
        <taxon>Pseudomonadota</taxon>
        <taxon>Gammaproteobacteria</taxon>
        <taxon>Lysobacterales</taxon>
        <taxon>Lysobacteraceae</taxon>
        <taxon>Lysobacter</taxon>
    </lineage>
</organism>
<accession>A0ABN6UMP5</accession>
<feature type="signal peptide" evidence="1">
    <location>
        <begin position="1"/>
        <end position="38"/>
    </location>
</feature>
<dbReference type="InterPro" id="IPR021457">
    <property type="entry name" value="DUF3108"/>
</dbReference>